<evidence type="ECO:0000313" key="1">
    <source>
        <dbReference type="EMBL" id="KAF2288387.1"/>
    </source>
</evidence>
<dbReference type="AlphaFoldDB" id="A0A6A6KI06"/>
<dbReference type="EMBL" id="JAAGAX010000016">
    <property type="protein sequence ID" value="KAF2288387.1"/>
    <property type="molecule type" value="Genomic_DNA"/>
</dbReference>
<protein>
    <submittedName>
        <fullName evidence="1">Uncharacterized protein</fullName>
    </submittedName>
</protein>
<proteinExistence type="predicted"/>
<evidence type="ECO:0000313" key="2">
    <source>
        <dbReference type="Proteomes" id="UP000467840"/>
    </source>
</evidence>
<organism evidence="1 2">
    <name type="scientific">Hevea brasiliensis</name>
    <name type="common">Para rubber tree</name>
    <name type="synonym">Siphonia brasiliensis</name>
    <dbReference type="NCBI Taxonomy" id="3981"/>
    <lineage>
        <taxon>Eukaryota</taxon>
        <taxon>Viridiplantae</taxon>
        <taxon>Streptophyta</taxon>
        <taxon>Embryophyta</taxon>
        <taxon>Tracheophyta</taxon>
        <taxon>Spermatophyta</taxon>
        <taxon>Magnoliopsida</taxon>
        <taxon>eudicotyledons</taxon>
        <taxon>Gunneridae</taxon>
        <taxon>Pentapetalae</taxon>
        <taxon>rosids</taxon>
        <taxon>fabids</taxon>
        <taxon>Malpighiales</taxon>
        <taxon>Euphorbiaceae</taxon>
        <taxon>Crotonoideae</taxon>
        <taxon>Micrandreae</taxon>
        <taxon>Hevea</taxon>
    </lineage>
</organism>
<dbReference type="Proteomes" id="UP000467840">
    <property type="component" value="Chromosome 8"/>
</dbReference>
<comment type="caution">
    <text evidence="1">The sequence shown here is derived from an EMBL/GenBank/DDBJ whole genome shotgun (WGS) entry which is preliminary data.</text>
</comment>
<gene>
    <name evidence="1" type="ORF">GH714_007205</name>
</gene>
<accession>A0A6A6KI06</accession>
<sequence length="89" mass="9910">MLSSAYAHSSSSDGLDVDLEVATGSLGMVESVRKMKSIGRLEFLTEKAKRAPLLSNIPHSTAAKGGWQAITWRHYQFAQMVREKFKQLK</sequence>
<name>A0A6A6KI06_HEVBR</name>
<keyword evidence="2" id="KW-1185">Reference proteome</keyword>
<reference evidence="1 2" key="1">
    <citation type="journal article" date="2020" name="Mol. Plant">
        <title>The Chromosome-Based Rubber Tree Genome Provides New Insights into Spurge Genome Evolution and Rubber Biosynthesis.</title>
        <authorList>
            <person name="Liu J."/>
            <person name="Shi C."/>
            <person name="Shi C.C."/>
            <person name="Li W."/>
            <person name="Zhang Q.J."/>
            <person name="Zhang Y."/>
            <person name="Li K."/>
            <person name="Lu H.F."/>
            <person name="Shi C."/>
            <person name="Zhu S.T."/>
            <person name="Xiao Z.Y."/>
            <person name="Nan H."/>
            <person name="Yue Y."/>
            <person name="Zhu X.G."/>
            <person name="Wu Y."/>
            <person name="Hong X.N."/>
            <person name="Fan G.Y."/>
            <person name="Tong Y."/>
            <person name="Zhang D."/>
            <person name="Mao C.L."/>
            <person name="Liu Y.L."/>
            <person name="Hao S.J."/>
            <person name="Liu W.Q."/>
            <person name="Lv M.Q."/>
            <person name="Zhang H.B."/>
            <person name="Liu Y."/>
            <person name="Hu-Tang G.R."/>
            <person name="Wang J.P."/>
            <person name="Wang J.H."/>
            <person name="Sun Y.H."/>
            <person name="Ni S.B."/>
            <person name="Chen W.B."/>
            <person name="Zhang X.C."/>
            <person name="Jiao Y.N."/>
            <person name="Eichler E.E."/>
            <person name="Li G.H."/>
            <person name="Liu X."/>
            <person name="Gao L.Z."/>
        </authorList>
    </citation>
    <scope>NUCLEOTIDE SEQUENCE [LARGE SCALE GENOMIC DNA]</scope>
    <source>
        <strain evidence="2">cv. GT1</strain>
        <tissue evidence="1">Leaf</tissue>
    </source>
</reference>